<feature type="compositionally biased region" description="Low complexity" evidence="1">
    <location>
        <begin position="463"/>
        <end position="477"/>
    </location>
</feature>
<protein>
    <submittedName>
        <fullName evidence="2">Uncharacterized protein</fullName>
    </submittedName>
</protein>
<keyword evidence="3" id="KW-1185">Reference proteome</keyword>
<gene>
    <name evidence="2" type="primary">Acey_s0236.g3212</name>
    <name evidence="2" type="ORF">Y032_0236g3212</name>
</gene>
<dbReference type="OrthoDB" id="5865541at2759"/>
<dbReference type="Proteomes" id="UP000024635">
    <property type="component" value="Unassembled WGS sequence"/>
</dbReference>
<reference evidence="3" key="1">
    <citation type="journal article" date="2015" name="Nat. Genet.">
        <title>The genome and transcriptome of the zoonotic hookworm Ancylostoma ceylanicum identify infection-specific gene families.</title>
        <authorList>
            <person name="Schwarz E.M."/>
            <person name="Hu Y."/>
            <person name="Antoshechkin I."/>
            <person name="Miller M.M."/>
            <person name="Sternberg P.W."/>
            <person name="Aroian R.V."/>
        </authorList>
    </citation>
    <scope>NUCLEOTIDE SEQUENCE</scope>
    <source>
        <strain evidence="3">HY135</strain>
    </source>
</reference>
<dbReference type="EMBL" id="JARK01001572">
    <property type="protein sequence ID" value="EYB89088.1"/>
    <property type="molecule type" value="Genomic_DNA"/>
</dbReference>
<dbReference type="AlphaFoldDB" id="A0A016SEI9"/>
<dbReference type="InterPro" id="IPR021109">
    <property type="entry name" value="Peptidase_aspartic_dom_sf"/>
</dbReference>
<evidence type="ECO:0000256" key="1">
    <source>
        <dbReference type="SAM" id="MobiDB-lite"/>
    </source>
</evidence>
<dbReference type="GO" id="GO:0004190">
    <property type="term" value="F:aspartic-type endopeptidase activity"/>
    <property type="evidence" value="ECO:0007669"/>
    <property type="project" value="InterPro"/>
</dbReference>
<dbReference type="InterPro" id="IPR005312">
    <property type="entry name" value="DUF1759"/>
</dbReference>
<feature type="region of interest" description="Disordered" evidence="1">
    <location>
        <begin position="417"/>
        <end position="508"/>
    </location>
</feature>
<dbReference type="GO" id="GO:0006508">
    <property type="term" value="P:proteolysis"/>
    <property type="evidence" value="ECO:0007669"/>
    <property type="project" value="InterPro"/>
</dbReference>
<dbReference type="PROSITE" id="PS00141">
    <property type="entry name" value="ASP_PROTEASE"/>
    <property type="match status" value="1"/>
</dbReference>
<feature type="compositionally biased region" description="Basic and acidic residues" evidence="1">
    <location>
        <begin position="417"/>
        <end position="427"/>
    </location>
</feature>
<name>A0A016SEI9_9BILA</name>
<proteinExistence type="predicted"/>
<dbReference type="InterPro" id="IPR001969">
    <property type="entry name" value="Aspartic_peptidase_AS"/>
</dbReference>
<dbReference type="PANTHER" id="PTHR47331">
    <property type="entry name" value="PHD-TYPE DOMAIN-CONTAINING PROTEIN"/>
    <property type="match status" value="1"/>
</dbReference>
<dbReference type="STRING" id="53326.A0A016SEI9"/>
<evidence type="ECO:0000313" key="2">
    <source>
        <dbReference type="EMBL" id="EYB89088.1"/>
    </source>
</evidence>
<dbReference type="Pfam" id="PF03564">
    <property type="entry name" value="DUF1759"/>
    <property type="match status" value="1"/>
</dbReference>
<feature type="compositionally biased region" description="Basic and acidic residues" evidence="1">
    <location>
        <begin position="447"/>
        <end position="460"/>
    </location>
</feature>
<organism evidence="2 3">
    <name type="scientific">Ancylostoma ceylanicum</name>
    <dbReference type="NCBI Taxonomy" id="53326"/>
    <lineage>
        <taxon>Eukaryota</taxon>
        <taxon>Metazoa</taxon>
        <taxon>Ecdysozoa</taxon>
        <taxon>Nematoda</taxon>
        <taxon>Chromadorea</taxon>
        <taxon>Rhabditida</taxon>
        <taxon>Rhabditina</taxon>
        <taxon>Rhabditomorpha</taxon>
        <taxon>Strongyloidea</taxon>
        <taxon>Ancylostomatidae</taxon>
        <taxon>Ancylostomatinae</taxon>
        <taxon>Ancylostoma</taxon>
    </lineage>
</organism>
<comment type="caution">
    <text evidence="2">The sequence shown here is derived from an EMBL/GenBank/DDBJ whole genome shotgun (WGS) entry which is preliminary data.</text>
</comment>
<dbReference type="Gene3D" id="2.40.70.10">
    <property type="entry name" value="Acid Proteases"/>
    <property type="match status" value="1"/>
</dbReference>
<accession>A0A016SEI9</accession>
<evidence type="ECO:0000313" key="3">
    <source>
        <dbReference type="Proteomes" id="UP000024635"/>
    </source>
</evidence>
<sequence length="697" mass="79987">MAGANPSLTIAKQRLTRHINDIKHLIHECERYQEGWKFPSTCKELFVFIRTQRSSSATDSPNIPQVLKDFHIYWEEKEGDDILEMARELIQSLDMRLVELSTQELQVSYADEFDHLERQRTTMTSSELPPLVTPFTSQVDAPISGPSNSIPAHWYKKELRIPEFYGNPTDFQSFWEIFSELVDKQPYTDIEKLTILLEKCKGEAARALKFLPRKGSSYNDAKKQLKEQFENEELNVKLLLEQLERIPPSTEDASQLRATINDIMAIITPLSRSETHIDAREYKAKVRQKFPENIQRLLLSKEYDDNATIVKKFGITQVHTHTIPTPTPKATLLHAQTRDLLRYRCAACEGAHRIRFCNRYKTTDARRQRIQELRKCFKCFSTQHLNTQCSKPVCRYSSGQHNVALCYSFTQTSRSSEDHLRGREHSISRARHASRQRSSSNHQQWGRNERYSPHVSERRRLPSRSPSGSRRSTPESSNQFVERNRNSVRSRSPTPGRPRPRHQSNLQIPVHNVAAQEDEVSSDEELIHIHRIRVSSDSSDPRLMIIVVPLVDHVSRERTEVYALLDSGATRSFISEALASRLHLPLGTCSSYVLTTFGGKQEKKKSHAVSAQAISKNEGIFSMSLLTSEKITEKITLPRLSPDDIQHAISNQISEHTVLNPCEIEIEPEILLGIDYYTEVIDTSVPPVIARCCLRMK</sequence>